<proteinExistence type="predicted"/>
<reference evidence="1 2" key="1">
    <citation type="submission" date="2019-09" db="EMBL/GenBank/DDBJ databases">
        <title>Genome sequence and assembly of Adhaeribacter sp.</title>
        <authorList>
            <person name="Chhetri G."/>
        </authorList>
    </citation>
    <scope>NUCLEOTIDE SEQUENCE [LARGE SCALE GENOMIC DNA]</scope>
    <source>
        <strain evidence="1 2">DK36</strain>
    </source>
</reference>
<sequence>MLNLFLIYLLTFLHPFYVSVTEVNHNQKTKSLEISTKIFFNDLEVALEKQSKTQLDILKPADKNRVDQVLNQYLTKHLQLQVNGKPVNLKYLGFEIEQDAAWCYLEVPQVSRIKQIQIENSVLFAEHDSQTNMVHITVNGNRKSTKLDNPESKFTATF</sequence>
<dbReference type="AlphaFoldDB" id="A0A5M6D7I4"/>
<dbReference type="InterPro" id="IPR046525">
    <property type="entry name" value="DUF6702"/>
</dbReference>
<comment type="caution">
    <text evidence="1">The sequence shown here is derived from an EMBL/GenBank/DDBJ whole genome shotgun (WGS) entry which is preliminary data.</text>
</comment>
<dbReference type="EMBL" id="VWSF01000023">
    <property type="protein sequence ID" value="KAA5541165.1"/>
    <property type="molecule type" value="Genomic_DNA"/>
</dbReference>
<accession>A0A5M6D7I4</accession>
<evidence type="ECO:0000313" key="2">
    <source>
        <dbReference type="Proteomes" id="UP000323426"/>
    </source>
</evidence>
<name>A0A5M6D7I4_9BACT</name>
<organism evidence="1 2">
    <name type="scientific">Adhaeribacter rhizoryzae</name>
    <dbReference type="NCBI Taxonomy" id="2607907"/>
    <lineage>
        <taxon>Bacteria</taxon>
        <taxon>Pseudomonadati</taxon>
        <taxon>Bacteroidota</taxon>
        <taxon>Cytophagia</taxon>
        <taxon>Cytophagales</taxon>
        <taxon>Hymenobacteraceae</taxon>
        <taxon>Adhaeribacter</taxon>
    </lineage>
</organism>
<evidence type="ECO:0008006" key="3">
    <source>
        <dbReference type="Google" id="ProtNLM"/>
    </source>
</evidence>
<evidence type="ECO:0000313" key="1">
    <source>
        <dbReference type="EMBL" id="KAA5541165.1"/>
    </source>
</evidence>
<dbReference type="Pfam" id="PF20420">
    <property type="entry name" value="DUF6702"/>
    <property type="match status" value="1"/>
</dbReference>
<dbReference type="RefSeq" id="WP_150091773.1">
    <property type="nucleotide sequence ID" value="NZ_VWSF01000023.1"/>
</dbReference>
<gene>
    <name evidence="1" type="ORF">F0145_21270</name>
</gene>
<keyword evidence="2" id="KW-1185">Reference proteome</keyword>
<protein>
    <recommendedName>
        <fullName evidence="3">Orphan protein</fullName>
    </recommendedName>
</protein>
<dbReference type="Proteomes" id="UP000323426">
    <property type="component" value="Unassembled WGS sequence"/>
</dbReference>